<keyword evidence="3" id="KW-1185">Reference proteome</keyword>
<proteinExistence type="inferred from homology"/>
<dbReference type="AlphaFoldDB" id="A0ABD0P0J3"/>
<dbReference type="PRINTS" id="PR00704">
    <property type="entry name" value="CALPAIN"/>
</dbReference>
<protein>
    <recommendedName>
        <fullName evidence="4">Calpain-5</fullName>
    </recommendedName>
</protein>
<reference evidence="2 3" key="1">
    <citation type="submission" date="2024-05" db="EMBL/GenBank/DDBJ databases">
        <title>Genome sequencing and assembly of Indian major carp, Cirrhinus mrigala (Hamilton, 1822).</title>
        <authorList>
            <person name="Mohindra V."/>
            <person name="Chowdhury L.M."/>
            <person name="Lal K."/>
            <person name="Jena J.K."/>
        </authorList>
    </citation>
    <scope>NUCLEOTIDE SEQUENCE [LARGE SCALE GENOMIC DNA]</scope>
    <source>
        <strain evidence="2">CM1030</strain>
        <tissue evidence="2">Blood</tissue>
    </source>
</reference>
<gene>
    <name evidence="2" type="ORF">M9458_035749</name>
</gene>
<dbReference type="SUPFAM" id="SSF54001">
    <property type="entry name" value="Cysteine proteinases"/>
    <property type="match status" value="1"/>
</dbReference>
<dbReference type="Proteomes" id="UP001529510">
    <property type="component" value="Unassembled WGS sequence"/>
</dbReference>
<dbReference type="InterPro" id="IPR022684">
    <property type="entry name" value="Calpain_cysteine_protease"/>
</dbReference>
<dbReference type="EMBL" id="JAMKFB020000018">
    <property type="protein sequence ID" value="KAL0167527.1"/>
    <property type="molecule type" value="Genomic_DNA"/>
</dbReference>
<comment type="caution">
    <text evidence="2">The sequence shown here is derived from an EMBL/GenBank/DDBJ whole genome shotgun (WGS) entry which is preliminary data.</text>
</comment>
<comment type="similarity">
    <text evidence="1">Belongs to the peptidase C2 family.</text>
</comment>
<evidence type="ECO:0000313" key="2">
    <source>
        <dbReference type="EMBL" id="KAL0167527.1"/>
    </source>
</evidence>
<evidence type="ECO:0000313" key="3">
    <source>
        <dbReference type="Proteomes" id="UP001529510"/>
    </source>
</evidence>
<sequence length="55" mass="6486">MFSSVKPFEGQQFAALRKQCQQNRTLFEDPVFPAVDKSLFYHGNRIGRVTWKRPK</sequence>
<dbReference type="InterPro" id="IPR038765">
    <property type="entry name" value="Papain-like_cys_pep_sf"/>
</dbReference>
<evidence type="ECO:0008006" key="4">
    <source>
        <dbReference type="Google" id="ProtNLM"/>
    </source>
</evidence>
<evidence type="ECO:0000256" key="1">
    <source>
        <dbReference type="ARBA" id="ARBA00007623"/>
    </source>
</evidence>
<accession>A0ABD0P0J3</accession>
<feature type="non-terminal residue" evidence="2">
    <location>
        <position position="55"/>
    </location>
</feature>
<organism evidence="2 3">
    <name type="scientific">Cirrhinus mrigala</name>
    <name type="common">Mrigala</name>
    <dbReference type="NCBI Taxonomy" id="683832"/>
    <lineage>
        <taxon>Eukaryota</taxon>
        <taxon>Metazoa</taxon>
        <taxon>Chordata</taxon>
        <taxon>Craniata</taxon>
        <taxon>Vertebrata</taxon>
        <taxon>Euteleostomi</taxon>
        <taxon>Actinopterygii</taxon>
        <taxon>Neopterygii</taxon>
        <taxon>Teleostei</taxon>
        <taxon>Ostariophysi</taxon>
        <taxon>Cypriniformes</taxon>
        <taxon>Cyprinidae</taxon>
        <taxon>Labeoninae</taxon>
        <taxon>Labeonini</taxon>
        <taxon>Cirrhinus</taxon>
    </lineage>
</organism>
<name>A0ABD0P0J3_CIRMR</name>